<evidence type="ECO:0000313" key="2">
    <source>
        <dbReference type="Proteomes" id="UP001465976"/>
    </source>
</evidence>
<accession>A0ABR3FDJ8</accession>
<reference evidence="1 2" key="1">
    <citation type="submission" date="2024-02" db="EMBL/GenBank/DDBJ databases">
        <title>A draft genome for the cacao thread blight pathogen Marasmius crinis-equi.</title>
        <authorList>
            <person name="Cohen S.P."/>
            <person name="Baruah I.K."/>
            <person name="Amoako-Attah I."/>
            <person name="Bukari Y."/>
            <person name="Meinhardt L.W."/>
            <person name="Bailey B.A."/>
        </authorList>
    </citation>
    <scope>NUCLEOTIDE SEQUENCE [LARGE SCALE GENOMIC DNA]</scope>
    <source>
        <strain evidence="1 2">GH-76</strain>
    </source>
</reference>
<name>A0ABR3FDJ8_9AGAR</name>
<protein>
    <submittedName>
        <fullName evidence="1">Uncharacterized protein</fullName>
    </submittedName>
</protein>
<comment type="caution">
    <text evidence="1">The sequence shown here is derived from an EMBL/GenBank/DDBJ whole genome shotgun (WGS) entry which is preliminary data.</text>
</comment>
<dbReference type="EMBL" id="JBAHYK010000509">
    <property type="protein sequence ID" value="KAL0573402.1"/>
    <property type="molecule type" value="Genomic_DNA"/>
</dbReference>
<evidence type="ECO:0000313" key="1">
    <source>
        <dbReference type="EMBL" id="KAL0573402.1"/>
    </source>
</evidence>
<organism evidence="1 2">
    <name type="scientific">Marasmius crinis-equi</name>
    <dbReference type="NCBI Taxonomy" id="585013"/>
    <lineage>
        <taxon>Eukaryota</taxon>
        <taxon>Fungi</taxon>
        <taxon>Dikarya</taxon>
        <taxon>Basidiomycota</taxon>
        <taxon>Agaricomycotina</taxon>
        <taxon>Agaricomycetes</taxon>
        <taxon>Agaricomycetidae</taxon>
        <taxon>Agaricales</taxon>
        <taxon>Marasmiineae</taxon>
        <taxon>Marasmiaceae</taxon>
        <taxon>Marasmius</taxon>
    </lineage>
</organism>
<keyword evidence="2" id="KW-1185">Reference proteome</keyword>
<proteinExistence type="predicted"/>
<sequence length="842" mass="95331">MSKLVGIFGALSLPPDAPRITNAHTVAIGSKESASYWDFVQALIRDKEKLGYTLSDGDRYWIMWTKLVDIRERLHGDASEREFAVEEATRQVESIWPRTKMPDLLAPYFQVVLEHRKSHYLSKALYLLCDVLAKHRNVHPGLVSIVWKFLLVDPASLTPESKERLLSILWDRAQVHPHPVAASGSISTHTFNWSTKRHDPHVLSVRQLVAALSAPLFPILFTPVPSSVTQWATRTLRAALSPALACDHRWRNAALLALCHSFTSVSPILVSHPHSFSEWDAILTLRTFQTIIPELPDVRTEGAQMMLRSLWKRWLEIPDEVDRPSFVKRAFAAGCIRLAGLVGALDICNDGYRYCAQQGLLLLDSAHTRTERMQVDALVSDYTEAFVSAGGGRFAHVLRSINSSSSTLAANAILTLSSFIHRDIAIAYDLYTYCVESKIPVPPDMEFRLAIALAPALSSATIPFLAKYRRDLEKLQQLFPALVCSFAQHRRLYINPTEGGIIAEAMVLFCDNVSPIPSLRFPIYHTLTLLTPHRPKTVIHVVETIARRSPTYFPPSFLHSLIRVFLKHRYYWLAARLHRLIRSNSEESPRIRETLFFTFVRGDAKRLAYHIHPSLMAKLRKLSALRFTSPFRGPTVLSMARLHGRRLDPRIISVLPSLIQNQVIARKTLVMVARYMNAGMKTVLGNAYLDRLVCKGKSMRVLYLTKDHLARRTGFVEDRVTLNILVKALLRKRGNLDGFRVRCLFDEFVRNGYPVQEHWLRSHSVPFGTSPGAGNLPPLNLTIPKGSRISFKKHVEPLYKMFIKALYLRQDIVGAETMVGILKGEEVADLIRKKKKAEARIS</sequence>
<gene>
    <name evidence="1" type="ORF">V5O48_008550</name>
</gene>
<dbReference type="Proteomes" id="UP001465976">
    <property type="component" value="Unassembled WGS sequence"/>
</dbReference>